<dbReference type="Proteomes" id="UP000221165">
    <property type="component" value="Unassembled WGS sequence"/>
</dbReference>
<organism evidence="9 10">
    <name type="scientific">Cystoisospora suis</name>
    <dbReference type="NCBI Taxonomy" id="483139"/>
    <lineage>
        <taxon>Eukaryota</taxon>
        <taxon>Sar</taxon>
        <taxon>Alveolata</taxon>
        <taxon>Apicomplexa</taxon>
        <taxon>Conoidasida</taxon>
        <taxon>Coccidia</taxon>
        <taxon>Eucoccidiorida</taxon>
        <taxon>Eimeriorina</taxon>
        <taxon>Sarcocystidae</taxon>
        <taxon>Cystoisospora</taxon>
    </lineage>
</organism>
<evidence type="ECO:0000256" key="6">
    <source>
        <dbReference type="SAM" id="MobiDB-lite"/>
    </source>
</evidence>
<feature type="region of interest" description="Disordered" evidence="6">
    <location>
        <begin position="238"/>
        <end position="268"/>
    </location>
</feature>
<comment type="caution">
    <text evidence="9">The sequence shown here is derived from an EMBL/GenBank/DDBJ whole genome shotgun (WGS) entry which is preliminary data.</text>
</comment>
<evidence type="ECO:0000256" key="4">
    <source>
        <dbReference type="ARBA" id="ARBA00022833"/>
    </source>
</evidence>
<dbReference type="InterPro" id="IPR013955">
    <property type="entry name" value="Rep_factor-A_C"/>
</dbReference>
<dbReference type="InterPro" id="IPR031657">
    <property type="entry name" value="REPA_OB_2"/>
</dbReference>
<evidence type="ECO:0000256" key="3">
    <source>
        <dbReference type="ARBA" id="ARBA00022771"/>
    </source>
</evidence>
<dbReference type="GeneID" id="94431322"/>
<evidence type="ECO:0000256" key="5">
    <source>
        <dbReference type="ARBA" id="ARBA00023125"/>
    </source>
</evidence>
<dbReference type="Pfam" id="PF16900">
    <property type="entry name" value="REPA_OB_2"/>
    <property type="match status" value="1"/>
</dbReference>
<feature type="compositionally biased region" description="Gly residues" evidence="6">
    <location>
        <begin position="252"/>
        <end position="263"/>
    </location>
</feature>
<dbReference type="InterPro" id="IPR047192">
    <property type="entry name" value="Euk_RPA1_DBD_C"/>
</dbReference>
<dbReference type="CDD" id="cd04476">
    <property type="entry name" value="RPA1_DBD_C"/>
    <property type="match status" value="1"/>
</dbReference>
<gene>
    <name evidence="9" type="ORF">CSUI_007970</name>
</gene>
<reference evidence="9 10" key="1">
    <citation type="journal article" date="2017" name="Int. J. Parasitol.">
        <title>The genome of the protozoan parasite Cystoisospora suis and a reverse vaccinology approach to identify vaccine candidates.</title>
        <authorList>
            <person name="Palmieri N."/>
            <person name="Shrestha A."/>
            <person name="Ruttkowski B."/>
            <person name="Beck T."/>
            <person name="Vogl C."/>
            <person name="Tomley F."/>
            <person name="Blake D.P."/>
            <person name="Joachim A."/>
        </authorList>
    </citation>
    <scope>NUCLEOTIDE SEQUENCE [LARGE SCALE GENOMIC DNA]</scope>
    <source>
        <strain evidence="9 10">Wien I</strain>
    </source>
</reference>
<feature type="region of interest" description="Disordered" evidence="6">
    <location>
        <begin position="421"/>
        <end position="464"/>
    </location>
</feature>
<keyword evidence="2" id="KW-0479">Metal-binding</keyword>
<evidence type="ECO:0000259" key="7">
    <source>
        <dbReference type="Pfam" id="PF08646"/>
    </source>
</evidence>
<feature type="domain" description="Replication protein A OB" evidence="8">
    <location>
        <begin position="62"/>
        <end position="149"/>
    </location>
</feature>
<dbReference type="Gene3D" id="2.40.50.140">
    <property type="entry name" value="Nucleic acid-binding proteins"/>
    <property type="match status" value="2"/>
</dbReference>
<dbReference type="PANTHER" id="PTHR47165">
    <property type="entry name" value="OS03G0429900 PROTEIN"/>
    <property type="match status" value="1"/>
</dbReference>
<dbReference type="AlphaFoldDB" id="A0A2C6KP78"/>
<dbReference type="RefSeq" id="XP_067919912.1">
    <property type="nucleotide sequence ID" value="XM_068068111.1"/>
</dbReference>
<evidence type="ECO:0000256" key="2">
    <source>
        <dbReference type="ARBA" id="ARBA00022723"/>
    </source>
</evidence>
<evidence type="ECO:0000256" key="1">
    <source>
        <dbReference type="ARBA" id="ARBA00005690"/>
    </source>
</evidence>
<keyword evidence="5" id="KW-0238">DNA-binding</keyword>
<evidence type="ECO:0000313" key="10">
    <source>
        <dbReference type="Proteomes" id="UP000221165"/>
    </source>
</evidence>
<keyword evidence="10" id="KW-1185">Reference proteome</keyword>
<proteinExistence type="inferred from homology"/>
<name>A0A2C6KP78_9APIC</name>
<keyword evidence="4" id="KW-0862">Zinc</keyword>
<accession>A0A2C6KP78</accession>
<comment type="similarity">
    <text evidence="1">Belongs to the replication factor A protein 1 family.</text>
</comment>
<dbReference type="EMBL" id="MIGC01004320">
    <property type="protein sequence ID" value="PHJ18203.1"/>
    <property type="molecule type" value="Genomic_DNA"/>
</dbReference>
<dbReference type="PANTHER" id="PTHR47165:SF4">
    <property type="entry name" value="OS03G0429900 PROTEIN"/>
    <property type="match status" value="1"/>
</dbReference>
<evidence type="ECO:0000259" key="8">
    <source>
        <dbReference type="Pfam" id="PF16900"/>
    </source>
</evidence>
<dbReference type="InterPro" id="IPR012340">
    <property type="entry name" value="NA-bd_OB-fold"/>
</dbReference>
<dbReference type="VEuPathDB" id="ToxoDB:CSUI_007970"/>
<dbReference type="SUPFAM" id="SSF50249">
    <property type="entry name" value="Nucleic acid-binding proteins"/>
    <property type="match status" value="2"/>
</dbReference>
<dbReference type="Pfam" id="PF08646">
    <property type="entry name" value="Rep_fac-A_C"/>
    <property type="match status" value="1"/>
</dbReference>
<feature type="domain" description="Replication factor A C-terminal" evidence="7">
    <location>
        <begin position="275"/>
        <end position="402"/>
    </location>
</feature>
<sequence length="464" mass="51221">MSRGRVQVANKRFNTVGHQYELTFFQDSEILEVPDDADISNTRSLKTGMTLRDIAETKREVPFVTDVLGVVVESQPVTSVVSKKTGEEFKKRTVRIVDRSQYSMEVSLWGSQVDALEGQSLPRAVAFTGMQVRDWTGGRGGSLGKGSEVLTDLEGFGEAKKEAHSLLQWYKENANSVHFVSMTRGGLGAGAAGEFGGGPGGAEGKRRIEETCIDDIKQQTEGVFSFVGQIRRVFWRVRRPGGPGGMERRDSQGGGGSQGGGERGAGRGDSQAAVIMYPACQSCRKKLIENGEGDYTCYSCDVQHAQPHWRYMLLVNFVDPTNNISVRCFAEQGEQLLGVAAEDLRTWSQSEMKKLIEFIVPFDAYFRVVLRARVENYNGESRVQRSALKVERLDYAEAARRLVAFTKELLSQASSPAYSSCKSEFSKKRGGDSMLEDEEDGNYSHGKNDENLTPNVKVERAIVA</sequence>
<keyword evidence="3" id="KW-0863">Zinc-finger</keyword>
<dbReference type="GO" id="GO:0003677">
    <property type="term" value="F:DNA binding"/>
    <property type="evidence" value="ECO:0007669"/>
    <property type="project" value="UniProtKB-KW"/>
</dbReference>
<evidence type="ECO:0000313" key="9">
    <source>
        <dbReference type="EMBL" id="PHJ18203.1"/>
    </source>
</evidence>
<dbReference type="OrthoDB" id="1751331at2759"/>
<dbReference type="CDD" id="cd04475">
    <property type="entry name" value="RPA1_DBD_B"/>
    <property type="match status" value="1"/>
</dbReference>
<protein>
    <submittedName>
        <fullName evidence="9">Replication factor-a c terminal domain-containing</fullName>
    </submittedName>
</protein>
<dbReference type="GO" id="GO:0008270">
    <property type="term" value="F:zinc ion binding"/>
    <property type="evidence" value="ECO:0007669"/>
    <property type="project" value="UniProtKB-KW"/>
</dbReference>